<proteinExistence type="predicted"/>
<dbReference type="Proteomes" id="UP000827976">
    <property type="component" value="Chromosome 5"/>
</dbReference>
<evidence type="ECO:0000313" key="2">
    <source>
        <dbReference type="Proteomes" id="UP000827976"/>
    </source>
</evidence>
<evidence type="ECO:0000313" key="1">
    <source>
        <dbReference type="EMBL" id="KAH7682391.1"/>
    </source>
</evidence>
<reference evidence="2" key="1">
    <citation type="journal article" date="2022" name="Nat. Commun.">
        <title>Chromosome evolution and the genetic basis of agronomically important traits in greater yam.</title>
        <authorList>
            <person name="Bredeson J.V."/>
            <person name="Lyons J.B."/>
            <person name="Oniyinde I.O."/>
            <person name="Okereke N.R."/>
            <person name="Kolade O."/>
            <person name="Nnabue I."/>
            <person name="Nwadili C.O."/>
            <person name="Hribova E."/>
            <person name="Parker M."/>
            <person name="Nwogha J."/>
            <person name="Shu S."/>
            <person name="Carlson J."/>
            <person name="Kariba R."/>
            <person name="Muthemba S."/>
            <person name="Knop K."/>
            <person name="Barton G.J."/>
            <person name="Sherwood A.V."/>
            <person name="Lopez-Montes A."/>
            <person name="Asiedu R."/>
            <person name="Jamnadass R."/>
            <person name="Muchugi A."/>
            <person name="Goodstein D."/>
            <person name="Egesi C.N."/>
            <person name="Featherston J."/>
            <person name="Asfaw A."/>
            <person name="Simpson G.G."/>
            <person name="Dolezel J."/>
            <person name="Hendre P.S."/>
            <person name="Van Deynze A."/>
            <person name="Kumar P.L."/>
            <person name="Obidiegwu J.E."/>
            <person name="Bhattacharjee R."/>
            <person name="Rokhsar D.S."/>
        </authorList>
    </citation>
    <scope>NUCLEOTIDE SEQUENCE [LARGE SCALE GENOMIC DNA]</scope>
    <source>
        <strain evidence="2">cv. TDa95/00328</strain>
    </source>
</reference>
<name>A0ACB7W4M9_DIOAL</name>
<sequence length="1500" mass="166896">MSRFQKGLLVLTFKKLVRLLNNLKSTSWFAFNLQQVIKQGGIHWKKSSMDIVASVGKEIYSLESILDSSNFMNNLLVSINVISSVVLFVHLGYKMSSRKIPGQSLFCFNSWLRVSSAVYNGCLGLVYLGLALWMFVEEPENYRPLLVLFSQGQTMVLIALVLTIRSSVLGCVFAKVWSGIVAMSSAILCIYSTSIIMAQKETWIEFFLDLLPLPGVMALLICTFTSSTSAEEDGNIGNGPYQPLSDEDVTVTPFASAGIFSKISFWWLNSLMKKGCERPLEEKDIPLLREHDRAENCYNEFMERWNKRKQTKSSASPSYLWTIVSCHKHDIFISGFFALLKILTTSSGPVLLNAFINVASGNQSFKYEGYVLAWGMFIAKIVESLSQRMWYFRTRLLGLKVKSLLSAAIYQKQLRLSNSAKLIHSSGEIMNYVTVDAYRIGEFPFWFHQTWTTSLQICIALIILYNAVGLATIAAFAVIILTVLCNTPLAKMQHKFQTELMEAQDERLKAMSESLVNMKVLKLYAWETHFKIVIEGLRSVECKWLSAFQLRRAYNTFLFWSSPVLVSAATFLSCYLLHVPLNPSNVFTFVVTVRLLQEPVRAIPEVIGVVIQAKVAFSRIVSFLDAPELDNGYAKKCVTELKQPIIINSCGFSWDGDVSKQTLRNIDLEVYPGEKVAICGEVGSGKSTLLAAILGEIPKVNGDIQVCGNIAYVSQTAWIQTGTVRDNILFGSPMDSHRYKETLEMCSLVKDIEMLPFGDLTEIGERGVNLSGGQKQRIQLARALYQNADMYLLDDPFSAVDAHTASSLFNDYVMGALSMKTVLLVTHQVDFLPAFNCILLLSDGEILRMAPYKELLASCKEFQGLVNAHKETVGTENLEKVASQKANRSSKGEIKHCFNDYQQNSEKDSGFGQLIKKEEKETGDTGLKPYVLYLNQNKGFLYASLAILCHIIFLVGQILQNSWMAANVQNPQVSTLWLISFYIAIGVVNAIFLFMRAVFIAVLGLLSSISLFSRLLNSLFQAPMSFFDSTPLGRILSRVSSDLSIIDLDVPFSLILSICATLNAFSILGVLASVTPQILFVTIPLIFLTIKLQRYYAASAKELMRINGTTKSLVANHLAESLSGSMTIRAFKGEDRFFVKCLELIDKNASPFFLNFASTEWLIQRLEVISAAVLSSSALIMVLLPQGTLSSGFVGMALSYGLTLNLSLSYSIQSLCTLANYIISVERLSQYMNVLGEAPAVIDENKPALNWPSVGRVELHDLKIKYRPDTPLVLQGISCTFEGGHKIGIVGRTGSGKTTLISALFRLVEPAGGKIIIDGINISSIGLHDLRSRLGIIPQDPTLFKGSVRYNLDPLGQHTDAEIWEVLDKCQLREVVQEKEQGLDSLVFEDGSNWSMGQRQLFCLGRALMRRSKILVLDEATASIDNATDAILQKTIRTEFEQSTVITVAHRIPTVIDCTLVLAISDGKSVEYDEPMKLMKTEGSLFGELVKEYWSHSPNA</sequence>
<organism evidence="1 2">
    <name type="scientific">Dioscorea alata</name>
    <name type="common">Purple yam</name>
    <dbReference type="NCBI Taxonomy" id="55571"/>
    <lineage>
        <taxon>Eukaryota</taxon>
        <taxon>Viridiplantae</taxon>
        <taxon>Streptophyta</taxon>
        <taxon>Embryophyta</taxon>
        <taxon>Tracheophyta</taxon>
        <taxon>Spermatophyta</taxon>
        <taxon>Magnoliopsida</taxon>
        <taxon>Liliopsida</taxon>
        <taxon>Dioscoreales</taxon>
        <taxon>Dioscoreaceae</taxon>
        <taxon>Dioscorea</taxon>
    </lineage>
</organism>
<keyword evidence="2" id="KW-1185">Reference proteome</keyword>
<gene>
    <name evidence="1" type="ORF">IHE45_05G118400</name>
</gene>
<protein>
    <submittedName>
        <fullName evidence="1">Xenobiotic-transporting ATPase protein</fullName>
    </submittedName>
</protein>
<accession>A0ACB7W4M9</accession>
<dbReference type="EMBL" id="CM037015">
    <property type="protein sequence ID" value="KAH7682391.1"/>
    <property type="molecule type" value="Genomic_DNA"/>
</dbReference>
<comment type="caution">
    <text evidence="1">The sequence shown here is derived from an EMBL/GenBank/DDBJ whole genome shotgun (WGS) entry which is preliminary data.</text>
</comment>